<keyword evidence="2" id="KW-1185">Reference proteome</keyword>
<evidence type="ECO:0000313" key="1">
    <source>
        <dbReference type="EMBL" id="CAI2166309.1"/>
    </source>
</evidence>
<proteinExistence type="predicted"/>
<protein>
    <submittedName>
        <fullName evidence="1">5456_t:CDS:1</fullName>
    </submittedName>
</protein>
<dbReference type="AlphaFoldDB" id="A0A9W4WJF1"/>
<evidence type="ECO:0000313" key="2">
    <source>
        <dbReference type="Proteomes" id="UP001153678"/>
    </source>
</evidence>
<gene>
    <name evidence="1" type="ORF">FWILDA_LOCUS2508</name>
</gene>
<comment type="caution">
    <text evidence="1">The sequence shown here is derived from an EMBL/GenBank/DDBJ whole genome shotgun (WGS) entry which is preliminary data.</text>
</comment>
<name>A0A9W4WJF1_9GLOM</name>
<accession>A0A9W4WJF1</accession>
<organism evidence="1 2">
    <name type="scientific">Funneliformis geosporum</name>
    <dbReference type="NCBI Taxonomy" id="1117311"/>
    <lineage>
        <taxon>Eukaryota</taxon>
        <taxon>Fungi</taxon>
        <taxon>Fungi incertae sedis</taxon>
        <taxon>Mucoromycota</taxon>
        <taxon>Glomeromycotina</taxon>
        <taxon>Glomeromycetes</taxon>
        <taxon>Glomerales</taxon>
        <taxon>Glomeraceae</taxon>
        <taxon>Funneliformis</taxon>
    </lineage>
</organism>
<reference evidence="1" key="1">
    <citation type="submission" date="2022-08" db="EMBL/GenBank/DDBJ databases">
        <authorList>
            <person name="Kallberg Y."/>
            <person name="Tangrot J."/>
            <person name="Rosling A."/>
        </authorList>
    </citation>
    <scope>NUCLEOTIDE SEQUENCE</scope>
    <source>
        <strain evidence="1">Wild A</strain>
    </source>
</reference>
<dbReference type="Proteomes" id="UP001153678">
    <property type="component" value="Unassembled WGS sequence"/>
</dbReference>
<sequence length="87" mass="9952">MLWSVNLIDLIPFKLALWQSQILTMVDLTGPVQSLEVKSWILVAETNVDYELSINSNLKKIYTYGNANNGAKSYFFIIELVIELEVQ</sequence>
<dbReference type="EMBL" id="CAMKVN010000294">
    <property type="protein sequence ID" value="CAI2166309.1"/>
    <property type="molecule type" value="Genomic_DNA"/>
</dbReference>